<dbReference type="InterPro" id="IPR053164">
    <property type="entry name" value="IS1016-like_transposase"/>
</dbReference>
<organism evidence="2 3">
    <name type="scientific">Octopus sinensis</name>
    <name type="common">East Asian common octopus</name>
    <dbReference type="NCBI Taxonomy" id="2607531"/>
    <lineage>
        <taxon>Eukaryota</taxon>
        <taxon>Metazoa</taxon>
        <taxon>Spiralia</taxon>
        <taxon>Lophotrochozoa</taxon>
        <taxon>Mollusca</taxon>
        <taxon>Cephalopoda</taxon>
        <taxon>Coleoidea</taxon>
        <taxon>Octopodiformes</taxon>
        <taxon>Octopoda</taxon>
        <taxon>Incirrata</taxon>
        <taxon>Octopodidae</taxon>
        <taxon>Octopus</taxon>
    </lineage>
</organism>
<dbReference type="SMART" id="SM01126">
    <property type="entry name" value="DDE_Tnp_IS1595"/>
    <property type="match status" value="1"/>
</dbReference>
<protein>
    <submittedName>
        <fullName evidence="3">Uncharacterized protein LOC115226631</fullName>
    </submittedName>
</protein>
<accession>A0A6P7TP89</accession>
<dbReference type="PANTHER" id="PTHR47163">
    <property type="entry name" value="DDE_TNP_IS1595 DOMAIN-CONTAINING PROTEIN"/>
    <property type="match status" value="1"/>
</dbReference>
<evidence type="ECO:0000313" key="3">
    <source>
        <dbReference type="RefSeq" id="XP_029653503.1"/>
    </source>
</evidence>
<reference evidence="3" key="1">
    <citation type="submission" date="2025-08" db="UniProtKB">
        <authorList>
            <consortium name="RefSeq"/>
        </authorList>
    </citation>
    <scope>IDENTIFICATION</scope>
</reference>
<dbReference type="KEGG" id="osn:115226631"/>
<feature type="domain" description="ISXO2-like transposase" evidence="1">
    <location>
        <begin position="126"/>
        <end position="273"/>
    </location>
</feature>
<dbReference type="InterPro" id="IPR024445">
    <property type="entry name" value="Tnp_ISXO2-like"/>
</dbReference>
<sequence>MFYDIMPYIQDFEAAYSFLKEKKVLNNVAPRCLHCQKEMSLIKNKDVKIFRCSAHKGEKESIRKSSFLEYSKLRLQDFILLTYLWSRNTTVLLTSELVGLSISTVTQWYQYMRDITSDYFVRNPYQIGGPGHIVEIDEPMMCKRKYKRGRMSQERWVFGGWDRDDKIGFLAFVPDCAPETLLFLIKKYIKPGTTIHSNRCSASNRISEINVTPKYILSVANQTENCVDPAKTDLDTNTLECYWRRAKQCFKNIMGRDTEMVESYLNEFLWREQYGRTGNECFENILKHISEKFTFQ</sequence>
<dbReference type="AlphaFoldDB" id="A0A6P7TP89"/>
<name>A0A6P7TP89_9MOLL</name>
<dbReference type="RefSeq" id="XP_029653503.1">
    <property type="nucleotide sequence ID" value="XM_029797643.2"/>
</dbReference>
<dbReference type="PANTHER" id="PTHR47163:SF2">
    <property type="entry name" value="SI:DKEY-17M8.2"/>
    <property type="match status" value="1"/>
</dbReference>
<dbReference type="Pfam" id="PF12762">
    <property type="entry name" value="DDE_Tnp_IS1595"/>
    <property type="match status" value="1"/>
</dbReference>
<evidence type="ECO:0000313" key="2">
    <source>
        <dbReference type="Proteomes" id="UP000515154"/>
    </source>
</evidence>
<evidence type="ECO:0000259" key="1">
    <source>
        <dbReference type="SMART" id="SM01126"/>
    </source>
</evidence>
<gene>
    <name evidence="3" type="primary">LOC115226631</name>
</gene>
<dbReference type="Proteomes" id="UP000515154">
    <property type="component" value="Linkage group LG30"/>
</dbReference>
<proteinExistence type="predicted"/>
<keyword evidence="2" id="KW-1185">Reference proteome</keyword>